<keyword evidence="1" id="KW-1133">Transmembrane helix</keyword>
<name>A0A7J0BR59_9BACT</name>
<organism evidence="2 3">
    <name type="scientific">Desulfovibrio psychrotolerans</name>
    <dbReference type="NCBI Taxonomy" id="415242"/>
    <lineage>
        <taxon>Bacteria</taxon>
        <taxon>Pseudomonadati</taxon>
        <taxon>Thermodesulfobacteriota</taxon>
        <taxon>Desulfovibrionia</taxon>
        <taxon>Desulfovibrionales</taxon>
        <taxon>Desulfovibrionaceae</taxon>
        <taxon>Desulfovibrio</taxon>
    </lineage>
</organism>
<dbReference type="EMBL" id="BLVP01000001">
    <property type="protein sequence ID" value="GFM35691.1"/>
    <property type="molecule type" value="Genomic_DNA"/>
</dbReference>
<feature type="transmembrane region" description="Helical" evidence="1">
    <location>
        <begin position="127"/>
        <end position="151"/>
    </location>
</feature>
<comment type="caution">
    <text evidence="2">The sequence shown here is derived from an EMBL/GenBank/DDBJ whole genome shotgun (WGS) entry which is preliminary data.</text>
</comment>
<accession>A0A7J0BR59</accession>
<feature type="transmembrane region" description="Helical" evidence="1">
    <location>
        <begin position="258"/>
        <end position="280"/>
    </location>
</feature>
<feature type="transmembrane region" description="Helical" evidence="1">
    <location>
        <begin position="6"/>
        <end position="35"/>
    </location>
</feature>
<evidence type="ECO:0000256" key="1">
    <source>
        <dbReference type="SAM" id="Phobius"/>
    </source>
</evidence>
<dbReference type="AlphaFoldDB" id="A0A7J0BR59"/>
<keyword evidence="1" id="KW-0812">Transmembrane</keyword>
<dbReference type="RefSeq" id="WP_174408378.1">
    <property type="nucleotide sequence ID" value="NZ_BLVP01000001.1"/>
</dbReference>
<feature type="transmembrane region" description="Helical" evidence="1">
    <location>
        <begin position="179"/>
        <end position="203"/>
    </location>
</feature>
<feature type="transmembrane region" description="Helical" evidence="1">
    <location>
        <begin position="224"/>
        <end position="246"/>
    </location>
</feature>
<feature type="transmembrane region" description="Helical" evidence="1">
    <location>
        <begin position="56"/>
        <end position="80"/>
    </location>
</feature>
<gene>
    <name evidence="2" type="ORF">DSM19430T_03750</name>
</gene>
<keyword evidence="3" id="KW-1185">Reference proteome</keyword>
<reference evidence="2 3" key="1">
    <citation type="submission" date="2020-05" db="EMBL/GenBank/DDBJ databases">
        <title>Draft genome sequence of Desulfovibrio psychrotolerans JS1T.</title>
        <authorList>
            <person name="Ueno A."/>
            <person name="Tamazawa S."/>
            <person name="Tamamura S."/>
            <person name="Murakami T."/>
            <person name="Kiyama T."/>
            <person name="Inomata H."/>
            <person name="Amano Y."/>
            <person name="Miyakawa K."/>
            <person name="Tamaki H."/>
            <person name="Naganuma T."/>
            <person name="Kaneko K."/>
        </authorList>
    </citation>
    <scope>NUCLEOTIDE SEQUENCE [LARGE SCALE GENOMIC DNA]</scope>
    <source>
        <strain evidence="2 3">JS1</strain>
    </source>
</reference>
<evidence type="ECO:0008006" key="4">
    <source>
        <dbReference type="Google" id="ProtNLM"/>
    </source>
</evidence>
<dbReference type="Proteomes" id="UP000503820">
    <property type="component" value="Unassembled WGS sequence"/>
</dbReference>
<evidence type="ECO:0000313" key="2">
    <source>
        <dbReference type="EMBL" id="GFM35691.1"/>
    </source>
</evidence>
<keyword evidence="1" id="KW-0472">Membrane</keyword>
<feature type="transmembrane region" description="Helical" evidence="1">
    <location>
        <begin position="92"/>
        <end position="115"/>
    </location>
</feature>
<sequence length="317" mass="33916">MTPMHMIAQFAATGLMAGLMLTILLAAVASPLIAVVSQRLAVRRSKVFYDKCARQIATMGTMVGGVLFASAAAGTAHLAIQHPDLFEGPFRLPVFICVGALALGMVLSTAYTLSWTPLRGNKSLHSLLGGFASVAMLAALFLFLGLAAAMLKPGHHVAPQATTAELLLAVYTAIPDARFWFFLAQCVVGGLGAAGMFAQAYLLMRRNQDDFGRDYYKFALPYCVRWSIAPLLLQLIPASWLAFLLLRPHAAATPLADPAIWLWGAAAVLPITASLLWLRVMCSETPLRHKASIVLAIPLVLVAAAAQATAMLHHMAR</sequence>
<proteinExistence type="predicted"/>
<protein>
    <recommendedName>
        <fullName evidence="4">Hydrogenase</fullName>
    </recommendedName>
</protein>
<feature type="transmembrane region" description="Helical" evidence="1">
    <location>
        <begin position="292"/>
        <end position="312"/>
    </location>
</feature>
<evidence type="ECO:0000313" key="3">
    <source>
        <dbReference type="Proteomes" id="UP000503820"/>
    </source>
</evidence>